<evidence type="ECO:0000313" key="3">
    <source>
        <dbReference type="EMBL" id="ATC32245.1"/>
    </source>
</evidence>
<dbReference type="InterPro" id="IPR016181">
    <property type="entry name" value="Acyl_CoA_acyltransferase"/>
</dbReference>
<proteinExistence type="predicted"/>
<dbReference type="InterPro" id="IPR038740">
    <property type="entry name" value="BioF2-like_GNAT_dom"/>
</dbReference>
<reference evidence="4" key="1">
    <citation type="submission" date="2017-09" db="EMBL/GenBank/DDBJ databases">
        <title>Genome evolution observed in wild isolates of Caulobacter crescentus.</title>
        <authorList>
            <person name="Ely B."/>
            <person name="Wilson K."/>
            <person name="Scott D."/>
        </authorList>
    </citation>
    <scope>NUCLEOTIDE SEQUENCE [LARGE SCALE GENOMIC DNA]</scope>
    <source>
        <strain evidence="4">CB13b1a</strain>
    </source>
</reference>
<dbReference type="RefSeq" id="WP_096051666.1">
    <property type="nucleotide sequence ID" value="NZ_CP023315.3"/>
</dbReference>
<organism evidence="3 4">
    <name type="scientific">Caulobacter vibrioides</name>
    <name type="common">Caulobacter crescentus</name>
    <dbReference type="NCBI Taxonomy" id="155892"/>
    <lineage>
        <taxon>Bacteria</taxon>
        <taxon>Pseudomonadati</taxon>
        <taxon>Pseudomonadota</taxon>
        <taxon>Alphaproteobacteria</taxon>
        <taxon>Caulobacterales</taxon>
        <taxon>Caulobacteraceae</taxon>
        <taxon>Caulobacter</taxon>
    </lineage>
</organism>
<dbReference type="AlphaFoldDB" id="A0A290MJK5"/>
<feature type="domain" description="BioF2-like acetyltransferase" evidence="2">
    <location>
        <begin position="152"/>
        <end position="296"/>
    </location>
</feature>
<keyword evidence="1" id="KW-1133">Transmembrane helix</keyword>
<evidence type="ECO:0000259" key="2">
    <source>
        <dbReference type="Pfam" id="PF13480"/>
    </source>
</evidence>
<dbReference type="EMBL" id="CP023315">
    <property type="protein sequence ID" value="ATC32245.1"/>
    <property type="molecule type" value="Genomic_DNA"/>
</dbReference>
<sequence length="382" mass="41595">MQADRMTVEIVNAAGLGPGERAAWRDLRAADPRLASPYFDLRFIEIAAQIAPGAQLAVVREGDAVRGFLPFQKRGALLQPMAAPLSDFHGFIAAPNLSVSRLLPQLPGVRRARFGGLVGASGEDLEGLAPRQAMAADLSRGFEAYLVSRDARFLKDKRRRRRALERDHGALSFSFAPATRHDIAMIVERKRAQITRTHQYDVFACGWTVSLLERLVDCAAEDFGLRTATLQAGGRIVAAELGLISGGRYHLWFPIYDPAFARYSPGALMTLDTLETLAGLGVSRADFGVDADSYKRDFADPAETVFEGLIERRRGARGRPMRMMGAARLARRVDRIVACEPGLVGQLRGGGGFLTSLARRYPRLGAVLGLAFGLVGLAMMVD</sequence>
<dbReference type="Pfam" id="PF13480">
    <property type="entry name" value="Acetyltransf_6"/>
    <property type="match status" value="1"/>
</dbReference>
<evidence type="ECO:0000256" key="1">
    <source>
        <dbReference type="SAM" id="Phobius"/>
    </source>
</evidence>
<evidence type="ECO:0000313" key="4">
    <source>
        <dbReference type="Proteomes" id="UP000217311"/>
    </source>
</evidence>
<keyword evidence="1" id="KW-0472">Membrane</keyword>
<keyword evidence="3" id="KW-0808">Transferase</keyword>
<keyword evidence="1" id="KW-0812">Transmembrane</keyword>
<dbReference type="SUPFAM" id="SSF55729">
    <property type="entry name" value="Acyl-CoA N-acyltransferases (Nat)"/>
    <property type="match status" value="1"/>
</dbReference>
<gene>
    <name evidence="3" type="ORF">CA606_07695</name>
</gene>
<dbReference type="Proteomes" id="UP000217311">
    <property type="component" value="Chromosome"/>
</dbReference>
<accession>A0A290MJK5</accession>
<dbReference type="GO" id="GO:0016740">
    <property type="term" value="F:transferase activity"/>
    <property type="evidence" value="ECO:0007669"/>
    <property type="project" value="UniProtKB-KW"/>
</dbReference>
<protein>
    <submittedName>
        <fullName evidence="3">GNAT family N-acetyltransferase</fullName>
    </submittedName>
</protein>
<feature type="transmembrane region" description="Helical" evidence="1">
    <location>
        <begin position="364"/>
        <end position="381"/>
    </location>
</feature>
<name>A0A290MJK5_CAUVI</name>